<evidence type="ECO:0000256" key="4">
    <source>
        <dbReference type="ARBA" id="ARBA00023180"/>
    </source>
</evidence>
<feature type="signal peptide" evidence="6">
    <location>
        <begin position="1"/>
        <end position="20"/>
    </location>
</feature>
<evidence type="ECO:0000313" key="9">
    <source>
        <dbReference type="Proteomes" id="UP000077115"/>
    </source>
</evidence>
<reference evidence="8 9" key="1">
    <citation type="submission" date="2006-10" db="EMBL/GenBank/DDBJ databases">
        <title>The Genome Sequence of Batrachochytrium dendrobatidis JEL423.</title>
        <authorList>
            <consortium name="The Broad Institute Genome Sequencing Platform"/>
            <person name="Birren B."/>
            <person name="Lander E."/>
            <person name="Galagan J."/>
            <person name="Cuomo C."/>
            <person name="Devon K."/>
            <person name="Jaffe D."/>
            <person name="Butler J."/>
            <person name="Alvarez P."/>
            <person name="Gnerre S."/>
            <person name="Grabherr M."/>
            <person name="Kleber M."/>
            <person name="Mauceli E."/>
            <person name="Brockman W."/>
            <person name="Young S."/>
            <person name="LaButti K."/>
            <person name="Sykes S."/>
            <person name="DeCaprio D."/>
            <person name="Crawford M."/>
            <person name="Koehrsen M."/>
            <person name="Engels R."/>
            <person name="Montgomery P."/>
            <person name="Pearson M."/>
            <person name="Howarth C."/>
            <person name="Larson L."/>
            <person name="White J."/>
            <person name="O'Leary S."/>
            <person name="Kodira C."/>
            <person name="Zeng Q."/>
            <person name="Yandava C."/>
            <person name="Alvarado L."/>
            <person name="Longcore J."/>
            <person name="James T."/>
        </authorList>
    </citation>
    <scope>NUCLEOTIDE SEQUENCE [LARGE SCALE GENOMIC DNA]</scope>
    <source>
        <strain evidence="8 9">JEL423</strain>
    </source>
</reference>
<dbReference type="GO" id="GO:0006896">
    <property type="term" value="P:Golgi to vacuole transport"/>
    <property type="evidence" value="ECO:0007669"/>
    <property type="project" value="TreeGrafter"/>
</dbReference>
<keyword evidence="2" id="KW-0677">Repeat</keyword>
<dbReference type="GO" id="GO:0006895">
    <property type="term" value="P:Golgi to endosome transport"/>
    <property type="evidence" value="ECO:0007669"/>
    <property type="project" value="TreeGrafter"/>
</dbReference>
<dbReference type="eggNOG" id="KOG3511">
    <property type="taxonomic scope" value="Eukaryota"/>
</dbReference>
<dbReference type="Gene3D" id="3.30.60.270">
    <property type="match status" value="2"/>
</dbReference>
<dbReference type="Proteomes" id="UP000077115">
    <property type="component" value="Unassembled WGS sequence"/>
</dbReference>
<dbReference type="PANTHER" id="PTHR12106">
    <property type="entry name" value="SORTILIN RELATED"/>
    <property type="match status" value="1"/>
</dbReference>
<dbReference type="InterPro" id="IPR031777">
    <property type="entry name" value="Sortilin_C"/>
</dbReference>
<evidence type="ECO:0000256" key="1">
    <source>
        <dbReference type="ARBA" id="ARBA00004370"/>
    </source>
</evidence>
<dbReference type="Gene3D" id="2.10.70.80">
    <property type="match status" value="3"/>
</dbReference>
<dbReference type="GO" id="GO:0005829">
    <property type="term" value="C:cytosol"/>
    <property type="evidence" value="ECO:0007669"/>
    <property type="project" value="GOC"/>
</dbReference>
<dbReference type="GO" id="GO:0016020">
    <property type="term" value="C:membrane"/>
    <property type="evidence" value="ECO:0007669"/>
    <property type="project" value="UniProtKB-SubCell"/>
</dbReference>
<protein>
    <recommendedName>
        <fullName evidence="7">VPS10 domain-containing protein</fullName>
    </recommendedName>
</protein>
<dbReference type="Pfam" id="PF15901">
    <property type="entry name" value="Sortilin_C"/>
    <property type="match status" value="3"/>
</dbReference>
<dbReference type="STRING" id="403673.A0A177WTN9"/>
<dbReference type="GO" id="GO:0006623">
    <property type="term" value="P:protein targeting to vacuole"/>
    <property type="evidence" value="ECO:0007669"/>
    <property type="project" value="TreeGrafter"/>
</dbReference>
<keyword evidence="3 5" id="KW-0472">Membrane</keyword>
<name>A0A177WTN9_BATDL</name>
<evidence type="ECO:0000256" key="2">
    <source>
        <dbReference type="ARBA" id="ARBA00022737"/>
    </source>
</evidence>
<evidence type="ECO:0000256" key="5">
    <source>
        <dbReference type="SAM" id="Phobius"/>
    </source>
</evidence>
<proteinExistence type="predicted"/>
<keyword evidence="4" id="KW-0325">Glycoprotein</keyword>
<dbReference type="GO" id="GO:0005794">
    <property type="term" value="C:Golgi apparatus"/>
    <property type="evidence" value="ECO:0007669"/>
    <property type="project" value="TreeGrafter"/>
</dbReference>
<dbReference type="SMART" id="SM00602">
    <property type="entry name" value="VPS10"/>
    <property type="match status" value="3"/>
</dbReference>
<dbReference type="InterPro" id="IPR050310">
    <property type="entry name" value="VPS10-sortilin"/>
</dbReference>
<dbReference type="InterPro" id="IPR006581">
    <property type="entry name" value="VPS10"/>
</dbReference>
<feature type="transmembrane region" description="Helical" evidence="5">
    <location>
        <begin position="2128"/>
        <end position="2150"/>
    </location>
</feature>
<dbReference type="OrthoDB" id="443634at2759"/>
<feature type="domain" description="VPS10" evidence="7">
    <location>
        <begin position="89"/>
        <end position="752"/>
    </location>
</feature>
<gene>
    <name evidence="8" type="ORF">BDEG_26846</name>
</gene>
<dbReference type="Pfam" id="PF15902">
    <property type="entry name" value="Sortilin-Vps10"/>
    <property type="match status" value="3"/>
</dbReference>
<reference evidence="8 9" key="2">
    <citation type="submission" date="2016-05" db="EMBL/GenBank/DDBJ databases">
        <title>Lineage-specific infection strategies underlie the spectrum of fungal disease in amphibians.</title>
        <authorList>
            <person name="Cuomo C.A."/>
            <person name="Farrer R.A."/>
            <person name="James T."/>
            <person name="Longcore J."/>
            <person name="Birren B."/>
        </authorList>
    </citation>
    <scope>NUCLEOTIDE SEQUENCE [LARGE SCALE GENOMIC DNA]</scope>
    <source>
        <strain evidence="8 9">JEL423</strain>
    </source>
</reference>
<evidence type="ECO:0000256" key="6">
    <source>
        <dbReference type="SAM" id="SignalP"/>
    </source>
</evidence>
<comment type="subcellular location">
    <subcellularLocation>
        <location evidence="1">Membrane</location>
    </subcellularLocation>
</comment>
<dbReference type="InterPro" id="IPR031778">
    <property type="entry name" value="Sortilin_N"/>
</dbReference>
<dbReference type="InterPro" id="IPR015943">
    <property type="entry name" value="WD40/YVTN_repeat-like_dom_sf"/>
</dbReference>
<keyword evidence="5" id="KW-1133">Transmembrane helix</keyword>
<evidence type="ECO:0000313" key="8">
    <source>
        <dbReference type="EMBL" id="OAJ43488.1"/>
    </source>
</evidence>
<keyword evidence="5" id="KW-0812">Transmembrane</keyword>
<dbReference type="EMBL" id="DS022310">
    <property type="protein sequence ID" value="OAJ43488.1"/>
    <property type="molecule type" value="Genomic_DNA"/>
</dbReference>
<keyword evidence="6" id="KW-0732">Signal</keyword>
<evidence type="ECO:0000259" key="7">
    <source>
        <dbReference type="SMART" id="SM00602"/>
    </source>
</evidence>
<accession>A0A177WTN9</accession>
<feature type="domain" description="VPS10" evidence="7">
    <location>
        <begin position="1484"/>
        <end position="2125"/>
    </location>
</feature>
<dbReference type="SUPFAM" id="SSF110296">
    <property type="entry name" value="Oligoxyloglucan reducing end-specific cellobiohydrolase"/>
    <property type="match status" value="3"/>
</dbReference>
<dbReference type="PANTHER" id="PTHR12106:SF27">
    <property type="entry name" value="SORTILIN-RELATED RECEPTOR"/>
    <property type="match status" value="1"/>
</dbReference>
<feature type="chain" id="PRO_5008077876" description="VPS10 domain-containing protein" evidence="6">
    <location>
        <begin position="21"/>
        <end position="2297"/>
    </location>
</feature>
<dbReference type="VEuPathDB" id="FungiDB:BDEG_26846"/>
<feature type="domain" description="VPS10" evidence="7">
    <location>
        <begin position="791"/>
        <end position="1458"/>
    </location>
</feature>
<organism evidence="8 9">
    <name type="scientific">Batrachochytrium dendrobatidis (strain JEL423)</name>
    <dbReference type="NCBI Taxonomy" id="403673"/>
    <lineage>
        <taxon>Eukaryota</taxon>
        <taxon>Fungi</taxon>
        <taxon>Fungi incertae sedis</taxon>
        <taxon>Chytridiomycota</taxon>
        <taxon>Chytridiomycota incertae sedis</taxon>
        <taxon>Chytridiomycetes</taxon>
        <taxon>Rhizophydiales</taxon>
        <taxon>Rhizophydiales incertae sedis</taxon>
        <taxon>Batrachochytrium</taxon>
    </lineage>
</organism>
<dbReference type="Gene3D" id="2.130.10.10">
    <property type="entry name" value="YVTN repeat-like/Quinoprotein amine dehydrogenase"/>
    <property type="match status" value="4"/>
</dbReference>
<sequence>MLLLHLAAAFSILTASFTLAVPNTVLGNSLADLYDRRTIPFQNTPFPATLSAAQTRGSIVHELDNDVGVFTSKLDSIPARMFYFENSEHVLLQESGPLGSVWHSSNEGKTWEKANGISAEVSGSSVLIQHMHAKETTAILLTRQKKHYITTDRGVSWRPFSTDLLNANNLANSLSFHATKPSYIMYRGRKCITEKGEVSCREDTYYTTDSFQTIKLLLPWTSDCVWAQNVNPKATELVNTVLCTEWPVNEQYGRVDVKNPTKLQLVKSDTFFADGTKSIVASNMPIVGISHEWLMAVSGSESNIDVHLSTSKDGSTFVKAIFPQTKFRAQVGYTILESSADSLFVDVLFSDPKTYLPLPFGTMYKSDSDGTYFIKSLDYTNRDLSRGQVDFERIKSPIFDGILMANIVSNWREIADRTASTKWLASVISFDNGARWQPLKPPSLDIDGKAWGCTPSTAAGSKCSLHLHSTTSYRNIGSVYSTQSAPGILIGVGSVGAILQDYALCDTFMSDDAGLTWKMVMRGPAKFEILDMGAVIVLVPDIPQSDKVLYTWNRGKTWVTLPLTINDKPWQPLVTLLDPSSTSQRMLLIANEFGGQYGSTTIFQLDFEHLQKRKCNMNPDSPEKSEDFELWTPRSSVDSKTAECLLGKTIGYYRVRADANCFIGDKFKNPISVTSICSCSDADYECDIEFEPSVSSTALVCSHTGPLRDQPLGCKEGEKYMGRSGYRKIPGDVCTNGDQSKTKPVERTCGKITRGGPGGPVVRPPSANRPVSHVSTISERIDQIAYLKETTIVFALTHTGQIWRSADDGVTWVLSYVHSALLQNKQVLRVAFHESNHKRTFIFTNDQIFVSDNALDDANHDIKLLAVPEPYNVFGIKIIDFHPDEPDWYVYVAGGQKCGLDPTTCHTTTYMTKDAGKTFTQIDTWSNKCLWARDFGFKDKSLAVDAIICSTFKYKDGRVSQDELRSNLSSRSNNPAHLVLLTNNGQSELVVVDADVFDFFVVDGIMLVDTIIDGSHASTGSLTSKLMVSTDAQQFIETKFPPGVSVSHSRFTILESTTGGVFLDAEMTAVDNGRSGVMFKSNENGEYFSKVLGKTHRSDRGRVDFEKINEIPGIIITNVVFGPLGQKEAIQTRMSFDDGSSWTSLVAPEVDSTGARIVCTSDPSAQKCNLHLHGITSMTSTFGLSISHSSKGAAGLLIGVGNAGDQLLAYNLGNVFISRDAGRSWIEVRKDAHKWAIADYGGLIVLVNDEKPVDTLFYSWDFGTTWAEHKFSDRSVRIEDVTTRQGAESRKVVITGHYISSQTDASSSSDELATALISVDFEKLFSRKCDLNADFEMWYPGSLPGSTDNKRCFFGEEAIYRRRKSDAVCYVGAGFEHVVADKKTCECADVDYECDFNFFRNDAGTCSLYSTNPDQPMNCPLGTTYKGSSGYRKISLSRCKGGKDLTGKIDRECSVPGSVTGQVSVTAHLLATEIDDFYYFNQTETIVAKDTQHVLYISRDQGKTWATDPFVTNAGQILAIMNDRFHPHRAFFMTVGENKLLYTNDNAKSFAQLSTPLATNWNFVSNFLTPHPTDESALLYIGVSDCAADPNACHAEAHVTFDFGKSWTLLTKYVHTCKWMSSTPSGFHSTFDRGVVCSTYVNPQGDQRNLIAMELVKFEDARKGGSDRQVLFRTSGFAIYDEYMVAAVPSAETREVSIQVSLDGAHWAEAYFPDKYLVRAGYTVLQSNTGSAFIHVIESAAPGREHGTLMKSNWNGTFYTELLVGVNQNRAGYVDFEKVEGIRGSIIVNQVSNIMEMNRGDPKKLQTKMSFDDGYTWNYLAAPKLDSNHNTYDCGSECYLHLHAYTERHDQRDLFSSSGSVGFMMGVGNVGSYLKDFTDGDTFITHDGGRTWTEIVKEAHMFEFGDHGGIIVLVNDEVYTDTIKYSVDGGLTIHQIRIGDIAGVGSGGKIRVSNILTDPSGTTSKMVVMGKLRDGANASVSFATLHLDFDTIWPRKCVINHDNPSKSDYEGWNPSLLQPGGGCLFGSNTTYYRRKLDRECMVGQAFQDLAADVQYCDCQMPDFECAAGYHSQNNQCVPDPQTVAAGETCSSAGILQGYRQKRISQCINADKVLPPTSHCVSVGYASSLWSWLWMILVALGIAGLCIWAVAYSRTHGGFAFLNRSSFRRSSYGPVQLPLDTDEAGHRSTSSMFSPANLGENIGTGIRTLGLIVIDSLVGSVVVAHKAYDWVRTRLTRAQGYTTVRTTVAGRFSFDDAQQNSGGYRDVNASNTPAHHVIDDDDALDLDWGDENDGSRHP</sequence>
<evidence type="ECO:0000256" key="3">
    <source>
        <dbReference type="ARBA" id="ARBA00023136"/>
    </source>
</evidence>